<proteinExistence type="predicted"/>
<reference evidence="1 2" key="1">
    <citation type="journal article" date="2022" name="Allergy">
        <title>Genome assembly and annotation of Periplaneta americana reveal a comprehensive cockroach allergen profile.</title>
        <authorList>
            <person name="Wang L."/>
            <person name="Xiong Q."/>
            <person name="Saelim N."/>
            <person name="Wang L."/>
            <person name="Nong W."/>
            <person name="Wan A.T."/>
            <person name="Shi M."/>
            <person name="Liu X."/>
            <person name="Cao Q."/>
            <person name="Hui J.H.L."/>
            <person name="Sookrung N."/>
            <person name="Leung T.F."/>
            <person name="Tungtrongchitr A."/>
            <person name="Tsui S.K.W."/>
        </authorList>
    </citation>
    <scope>NUCLEOTIDE SEQUENCE [LARGE SCALE GENOMIC DNA]</scope>
    <source>
        <strain evidence="1">PWHHKU_190912</strain>
    </source>
</reference>
<comment type="caution">
    <text evidence="1">The sequence shown here is derived from an EMBL/GenBank/DDBJ whole genome shotgun (WGS) entry which is preliminary data.</text>
</comment>
<keyword evidence="2" id="KW-1185">Reference proteome</keyword>
<name>A0ABQ8TMN4_PERAM</name>
<protein>
    <submittedName>
        <fullName evidence="1">Uncharacterized protein</fullName>
    </submittedName>
</protein>
<evidence type="ECO:0000313" key="2">
    <source>
        <dbReference type="Proteomes" id="UP001148838"/>
    </source>
</evidence>
<organism evidence="1 2">
    <name type="scientific">Periplaneta americana</name>
    <name type="common">American cockroach</name>
    <name type="synonym">Blatta americana</name>
    <dbReference type="NCBI Taxonomy" id="6978"/>
    <lineage>
        <taxon>Eukaryota</taxon>
        <taxon>Metazoa</taxon>
        <taxon>Ecdysozoa</taxon>
        <taxon>Arthropoda</taxon>
        <taxon>Hexapoda</taxon>
        <taxon>Insecta</taxon>
        <taxon>Pterygota</taxon>
        <taxon>Neoptera</taxon>
        <taxon>Polyneoptera</taxon>
        <taxon>Dictyoptera</taxon>
        <taxon>Blattodea</taxon>
        <taxon>Blattoidea</taxon>
        <taxon>Blattidae</taxon>
        <taxon>Blattinae</taxon>
        <taxon>Periplaneta</taxon>
    </lineage>
</organism>
<evidence type="ECO:0000313" key="1">
    <source>
        <dbReference type="EMBL" id="KAJ4447924.1"/>
    </source>
</evidence>
<sequence>MAGFCEGGNEHPGSLKASLQRKNQGELSWAIALVMQWVPSSYLSLPIGDVEMWLHSKSGVHQSSVVPSHLHEQWHCVLKVSCSVQLLRVSVSVRVSVVSGMSDDDDDEDEEGRRGNPVPVRSLLLWNSTKGAARLNVPIRRTNHYQQ</sequence>
<gene>
    <name evidence="1" type="ORF">ANN_09933</name>
</gene>
<accession>A0ABQ8TMN4</accession>
<dbReference type="Proteomes" id="UP001148838">
    <property type="component" value="Unassembled WGS sequence"/>
</dbReference>
<dbReference type="EMBL" id="JAJSOF020000005">
    <property type="protein sequence ID" value="KAJ4447924.1"/>
    <property type="molecule type" value="Genomic_DNA"/>
</dbReference>